<comment type="subcellular location">
    <subcellularLocation>
        <location evidence="1 7">Mitochondrion</location>
    </subcellularLocation>
</comment>
<protein>
    <recommendedName>
        <fullName evidence="7">Protein arginine methyltransferase NDUFAF7</fullName>
        <ecNumber evidence="7">2.1.1.320</ecNumber>
    </recommendedName>
</protein>
<dbReference type="PANTHER" id="PTHR12049">
    <property type="entry name" value="PROTEIN ARGININE METHYLTRANSFERASE NDUFAF7, MITOCHONDRIAL"/>
    <property type="match status" value="1"/>
</dbReference>
<evidence type="ECO:0000313" key="9">
    <source>
        <dbReference type="Proteomes" id="UP000398389"/>
    </source>
</evidence>
<evidence type="ECO:0000256" key="2">
    <source>
        <dbReference type="ARBA" id="ARBA00005891"/>
    </source>
</evidence>
<comment type="function">
    <text evidence="7">Arginine methyltransferase involved in the assembly or stability of mitochondrial NADH:ubiquinone oxidoreductase complex (complex I).</text>
</comment>
<proteinExistence type="inferred from homology"/>
<dbReference type="RefSeq" id="XP_031851632.1">
    <property type="nucleotide sequence ID" value="XM_031995741.1"/>
</dbReference>
<dbReference type="AlphaFoldDB" id="A0A5E8B5E9"/>
<dbReference type="InterPro" id="IPR038375">
    <property type="entry name" value="NDUFAF7_sf"/>
</dbReference>
<dbReference type="GO" id="GO:0035243">
    <property type="term" value="F:protein-arginine omega-N symmetric methyltransferase activity"/>
    <property type="evidence" value="ECO:0007669"/>
    <property type="project" value="UniProtKB-EC"/>
</dbReference>
<dbReference type="OrthoDB" id="5595109at2759"/>
<dbReference type="GO" id="GO:0005739">
    <property type="term" value="C:mitochondrion"/>
    <property type="evidence" value="ECO:0007669"/>
    <property type="project" value="UniProtKB-SubCell"/>
</dbReference>
<dbReference type="Proteomes" id="UP000398389">
    <property type="component" value="Unassembled WGS sequence"/>
</dbReference>
<evidence type="ECO:0000256" key="1">
    <source>
        <dbReference type="ARBA" id="ARBA00004173"/>
    </source>
</evidence>
<dbReference type="SUPFAM" id="SSF53335">
    <property type="entry name" value="S-adenosyl-L-methionine-dependent methyltransferases"/>
    <property type="match status" value="1"/>
</dbReference>
<comment type="catalytic activity">
    <reaction evidence="6 7">
        <text>L-arginyl-[protein] + 2 S-adenosyl-L-methionine = N(omega),N(omega)'-dimethyl-L-arginyl-[protein] + 2 S-adenosyl-L-homocysteine + 2 H(+)</text>
        <dbReference type="Rhea" id="RHEA:48108"/>
        <dbReference type="Rhea" id="RHEA-COMP:10532"/>
        <dbReference type="Rhea" id="RHEA-COMP:11992"/>
        <dbReference type="ChEBI" id="CHEBI:15378"/>
        <dbReference type="ChEBI" id="CHEBI:29965"/>
        <dbReference type="ChEBI" id="CHEBI:57856"/>
        <dbReference type="ChEBI" id="CHEBI:59789"/>
        <dbReference type="ChEBI" id="CHEBI:88221"/>
        <dbReference type="EC" id="2.1.1.320"/>
    </reaction>
</comment>
<accession>A0A5E8B5E9</accession>
<comment type="similarity">
    <text evidence="2 7">Belongs to the NDUFAF7 family.</text>
</comment>
<dbReference type="Gene3D" id="3.40.50.12710">
    <property type="match status" value="1"/>
</dbReference>
<keyword evidence="5 7" id="KW-0496">Mitochondrion</keyword>
<dbReference type="GO" id="GO:0032981">
    <property type="term" value="P:mitochondrial respiratory chain complex I assembly"/>
    <property type="evidence" value="ECO:0007669"/>
    <property type="project" value="TreeGrafter"/>
</dbReference>
<evidence type="ECO:0000256" key="6">
    <source>
        <dbReference type="ARBA" id="ARBA00048612"/>
    </source>
</evidence>
<gene>
    <name evidence="8" type="ORF">SAPINGB_P001018</name>
</gene>
<organism evidence="8 9">
    <name type="scientific">Magnusiomyces paraingens</name>
    <dbReference type="NCBI Taxonomy" id="2606893"/>
    <lineage>
        <taxon>Eukaryota</taxon>
        <taxon>Fungi</taxon>
        <taxon>Dikarya</taxon>
        <taxon>Ascomycota</taxon>
        <taxon>Saccharomycotina</taxon>
        <taxon>Dipodascomycetes</taxon>
        <taxon>Dipodascales</taxon>
        <taxon>Dipodascaceae</taxon>
        <taxon>Magnusiomyces</taxon>
    </lineage>
</organism>
<reference evidence="8 9" key="1">
    <citation type="submission" date="2019-09" db="EMBL/GenBank/DDBJ databases">
        <authorList>
            <person name="Brejova B."/>
        </authorList>
    </citation>
    <scope>NUCLEOTIDE SEQUENCE [LARGE SCALE GENOMIC DNA]</scope>
</reference>
<evidence type="ECO:0000256" key="3">
    <source>
        <dbReference type="ARBA" id="ARBA00022603"/>
    </source>
</evidence>
<keyword evidence="3 7" id="KW-0489">Methyltransferase</keyword>
<dbReference type="InterPro" id="IPR029063">
    <property type="entry name" value="SAM-dependent_MTases_sf"/>
</dbReference>
<dbReference type="EMBL" id="CABVLU010000001">
    <property type="protein sequence ID" value="VVT46043.1"/>
    <property type="molecule type" value="Genomic_DNA"/>
</dbReference>
<evidence type="ECO:0000256" key="5">
    <source>
        <dbReference type="ARBA" id="ARBA00023128"/>
    </source>
</evidence>
<evidence type="ECO:0000256" key="7">
    <source>
        <dbReference type="RuleBase" id="RU364114"/>
    </source>
</evidence>
<dbReference type="PANTHER" id="PTHR12049:SF7">
    <property type="entry name" value="PROTEIN ARGININE METHYLTRANSFERASE NDUFAF7, MITOCHONDRIAL"/>
    <property type="match status" value="1"/>
</dbReference>
<dbReference type="Pfam" id="PF02636">
    <property type="entry name" value="Methyltransf_28"/>
    <property type="match status" value="1"/>
</dbReference>
<dbReference type="EC" id="2.1.1.320" evidence="7"/>
<keyword evidence="9" id="KW-1185">Reference proteome</keyword>
<dbReference type="InterPro" id="IPR003788">
    <property type="entry name" value="NDUFAF7"/>
</dbReference>
<name>A0A5E8B5E9_9ASCO</name>
<evidence type="ECO:0000313" key="8">
    <source>
        <dbReference type="EMBL" id="VVT46043.1"/>
    </source>
</evidence>
<sequence>MSVRLTGNFTRLQSSYVTRLFPYQFSRFGFQIARQSTVSNPQPQNDKPIAENELGTFLAETIKAKGPLSLAVFMRQCLTNPHGGYYINKDPFGMGGDFVTSPEISQMFGELVGIWHLAQWMQQHRQPCRLVELGPGRGTLMSDVLRSSKPFRPFANAIKEIYMVEASPTLRGMQHKKLCGSTPLEQVSDKSLWKSVTNYGIPIYWTEDIRGIPNDGLSNFITAHEFFDALPILQFEKVLDDPGASSMLVKDRQSSWREMVVDYMVPDVKSQESQIILPNTTVIKSTEKSSTADAKPVFQLVTSKIASAAARIIPKSHPRYESLPPGSKFEVCPEAWDITEKLTSYIVPNEINPKRGGAMLFVDYGPADTIPINTLRGIKDHKFVNPFENPGECDLSTDVDFQALKIAATRHHGDHVAVYGPAEQGDWLHTMGIGARATVLAQGQHTPEGKKRVEDAYNRLTEKSGGAMGRLYKVMGIVPKSQPIPVGFGGDI</sequence>
<dbReference type="GeneID" id="43579841"/>
<keyword evidence="4 7" id="KW-0808">Transferase</keyword>
<dbReference type="GO" id="GO:0032259">
    <property type="term" value="P:methylation"/>
    <property type="evidence" value="ECO:0007669"/>
    <property type="project" value="UniProtKB-KW"/>
</dbReference>
<evidence type="ECO:0000256" key="4">
    <source>
        <dbReference type="ARBA" id="ARBA00022679"/>
    </source>
</evidence>